<dbReference type="Proteomes" id="UP000257127">
    <property type="component" value="Unassembled WGS sequence"/>
</dbReference>
<evidence type="ECO:0000313" key="2">
    <source>
        <dbReference type="EMBL" id="RFC54340.1"/>
    </source>
</evidence>
<protein>
    <submittedName>
        <fullName evidence="2">DUF4838 domain-containing protein</fullName>
    </submittedName>
</protein>
<name>A0A3E1EXQ8_9FLAO</name>
<reference evidence="2 3" key="1">
    <citation type="submission" date="2018-08" db="EMBL/GenBank/DDBJ databases">
        <title>The draft genome squence of Brumimicrobium sp. N62.</title>
        <authorList>
            <person name="Du Z.-J."/>
            <person name="Luo H.-R."/>
        </authorList>
    </citation>
    <scope>NUCLEOTIDE SEQUENCE [LARGE SCALE GENOMIC DNA]</scope>
    <source>
        <strain evidence="2 3">N62</strain>
    </source>
</reference>
<dbReference type="InterPro" id="IPR032287">
    <property type="entry name" value="DUF4838"/>
</dbReference>
<dbReference type="PANTHER" id="PTHR47406">
    <property type="entry name" value="COAGULATION FACTOR 5/8 TYPE, C-TERMINAL"/>
    <property type="match status" value="1"/>
</dbReference>
<dbReference type="PANTHER" id="PTHR47406:SF2">
    <property type="entry name" value="ALPHA GLUCURONIDASE N-TERMINAL DOMAIN-CONTAINING PROTEIN"/>
    <property type="match status" value="1"/>
</dbReference>
<dbReference type="EMBL" id="QURB01000004">
    <property type="protein sequence ID" value="RFC54340.1"/>
    <property type="molecule type" value="Genomic_DNA"/>
</dbReference>
<evidence type="ECO:0000256" key="1">
    <source>
        <dbReference type="SAM" id="SignalP"/>
    </source>
</evidence>
<dbReference type="OrthoDB" id="1099022at2"/>
<feature type="chain" id="PRO_5017560163" evidence="1">
    <location>
        <begin position="24"/>
        <end position="714"/>
    </location>
</feature>
<proteinExistence type="predicted"/>
<keyword evidence="3" id="KW-1185">Reference proteome</keyword>
<evidence type="ECO:0000313" key="3">
    <source>
        <dbReference type="Proteomes" id="UP000257127"/>
    </source>
</evidence>
<dbReference type="AlphaFoldDB" id="A0A3E1EXQ8"/>
<sequence>MWHFKLNINFYFILLVASMGCSAKNHTTINAKGFVISHSANNESVELSTLAISILKKHTNDHSIIQKYSDEKYRDYKRIHFEVNPDLTHDYCITKTSNTLSIIIKSKHSAIWIIHQLTEDLSKFDSRINADELLPSTVNFKKSNCNTFDFNYRDPHYSTNQIEGNSLIFGNNNVDIDWGLWGHNLSKIIPHNADSSIYAMVNGKRNKNQFSFSSSKLIEIFDEYVRNNFGDGSSHGYHFMIMPQDNQLVCTCDDCKKLGNTEKNATPAVSFFIKEMANRFPHHKFFTSAYHTTQEPPKEFLGKNTGVFLSSINLKKGVNLNKNQPETTRFLENLKKWKDLTENIYLWDYSSNFDDYLTPIPVLYSLQEQLKFYNKHGINGIFLNASGYDYSPFDDLKTFVAGELMKNINSNIDTLIEVYLKKQYPKSHSLLADYYISLERDFAALKKPYNMYGGINEILKTYLNPDDFIVFYDKLASKLKQTDFDEIERKKLDKLYTALSFTRLQIAYNHPFKKYGCVAKKKDGISLKPEISHFLVELKNHFHYDNLSKYKEASGNLNDYIHFWEEIIQQKTYQNLLLLEKPIYVLVGNINGVKYLNNGLPAYENDYHHGWHISYTNTKFKCHTEGFNGKKIIELRFLNNNRHGFYPPSQINFTDGEEKIRTISIGNYDTNINSLIVRVELDFTEHTSIEIEFIRRPYSKSMVGCDEIRILNEL</sequence>
<gene>
    <name evidence="2" type="ORF">DXU93_07895</name>
</gene>
<feature type="signal peptide" evidence="1">
    <location>
        <begin position="1"/>
        <end position="23"/>
    </location>
</feature>
<accession>A0A3E1EXQ8</accession>
<dbReference type="PROSITE" id="PS51257">
    <property type="entry name" value="PROKAR_LIPOPROTEIN"/>
    <property type="match status" value="1"/>
</dbReference>
<organism evidence="2 3">
    <name type="scientific">Brumimicrobium aurantiacum</name>
    <dbReference type="NCBI Taxonomy" id="1737063"/>
    <lineage>
        <taxon>Bacteria</taxon>
        <taxon>Pseudomonadati</taxon>
        <taxon>Bacteroidota</taxon>
        <taxon>Flavobacteriia</taxon>
        <taxon>Flavobacteriales</taxon>
        <taxon>Crocinitomicaceae</taxon>
        <taxon>Brumimicrobium</taxon>
    </lineage>
</organism>
<keyword evidence="1" id="KW-0732">Signal</keyword>
<dbReference type="Pfam" id="PF16126">
    <property type="entry name" value="DUF4838"/>
    <property type="match status" value="1"/>
</dbReference>
<comment type="caution">
    <text evidence="2">The sequence shown here is derived from an EMBL/GenBank/DDBJ whole genome shotgun (WGS) entry which is preliminary data.</text>
</comment>